<evidence type="ECO:0000259" key="1">
    <source>
        <dbReference type="PROSITE" id="PS50053"/>
    </source>
</evidence>
<evidence type="ECO:0000313" key="3">
    <source>
        <dbReference type="Proteomes" id="UP000179807"/>
    </source>
</evidence>
<dbReference type="VEuPathDB" id="TrichDB:TRFO_32935"/>
<dbReference type="AlphaFoldDB" id="A0A1J4JT04"/>
<reference evidence="2" key="1">
    <citation type="submission" date="2016-10" db="EMBL/GenBank/DDBJ databases">
        <authorList>
            <person name="Benchimol M."/>
            <person name="Almeida L.G."/>
            <person name="Vasconcelos A.T."/>
            <person name="Perreira-Neves A."/>
            <person name="Rosa I.A."/>
            <person name="Tasca T."/>
            <person name="Bogo M.R."/>
            <person name="de Souza W."/>
        </authorList>
    </citation>
    <scope>NUCLEOTIDE SEQUENCE [LARGE SCALE GENOMIC DNA]</scope>
    <source>
        <strain evidence="2">K</strain>
    </source>
</reference>
<organism evidence="2 3">
    <name type="scientific">Tritrichomonas foetus</name>
    <dbReference type="NCBI Taxonomy" id="1144522"/>
    <lineage>
        <taxon>Eukaryota</taxon>
        <taxon>Metamonada</taxon>
        <taxon>Parabasalia</taxon>
        <taxon>Tritrichomonadida</taxon>
        <taxon>Tritrichomonadidae</taxon>
        <taxon>Tritrichomonas</taxon>
    </lineage>
</organism>
<dbReference type="InterPro" id="IPR029071">
    <property type="entry name" value="Ubiquitin-like_domsf"/>
</dbReference>
<evidence type="ECO:0000313" key="2">
    <source>
        <dbReference type="EMBL" id="OHT00397.1"/>
    </source>
</evidence>
<comment type="caution">
    <text evidence="2">The sequence shown here is derived from an EMBL/GenBank/DDBJ whole genome shotgun (WGS) entry which is preliminary data.</text>
</comment>
<feature type="domain" description="Ubiquitin-like" evidence="1">
    <location>
        <begin position="1"/>
        <end position="69"/>
    </location>
</feature>
<dbReference type="PROSITE" id="PS50053">
    <property type="entry name" value="UBIQUITIN_2"/>
    <property type="match status" value="1"/>
</dbReference>
<gene>
    <name evidence="2" type="ORF">TRFO_32935</name>
</gene>
<dbReference type="Proteomes" id="UP000179807">
    <property type="component" value="Unassembled WGS sequence"/>
</dbReference>
<dbReference type="EMBL" id="MLAK01000957">
    <property type="protein sequence ID" value="OHT00397.1"/>
    <property type="molecule type" value="Genomic_DNA"/>
</dbReference>
<dbReference type="GeneID" id="94843483"/>
<proteinExistence type="predicted"/>
<protein>
    <recommendedName>
        <fullName evidence="1">Ubiquitin-like domain-containing protein</fullName>
    </recommendedName>
</protein>
<sequence>MNLKLMHLSGKTYFLNMRLDATIYQTKVALVYLNKLEYQILEFVLNSRVLQDNELISSIGYSENDTIIFYEPISRTELESIPKNFGFVSFHQTISNSHLMQNKNSVQLNEFPTEWESDIDYQNTIKALNEPFILADPSSSTYQAFDSLKKHKYEIKNAPSNFEITYQKAIAKITEPIYPQDKVLELIQNAVNSEFANKKKIDNMPNSDEKADLSDIEIERSNGIKSRAQIQAQLSAKYPNLKQYQKYNHFNKKEKVKKLVIQEKEPFLFNKYASIFAEKINPYPNLNVQPPAPPIFLTHPQPIDIQNVSAKRQNSHFLNQINDITHQNEET</sequence>
<dbReference type="SUPFAM" id="SSF54236">
    <property type="entry name" value="Ubiquitin-like"/>
    <property type="match status" value="1"/>
</dbReference>
<dbReference type="InterPro" id="IPR000626">
    <property type="entry name" value="Ubiquitin-like_dom"/>
</dbReference>
<dbReference type="RefSeq" id="XP_068353533.1">
    <property type="nucleotide sequence ID" value="XM_068508779.1"/>
</dbReference>
<name>A0A1J4JT04_9EUKA</name>
<keyword evidence="3" id="KW-1185">Reference proteome</keyword>
<accession>A0A1J4JT04</accession>